<accession>W7DGK7</accession>
<sequence>MLSPLFSFAENHIQAIVAQWTVTTYAQSEEYAKRKWIPGFLDEVERETTWLLRHILQQAQKGGSIDYRLVENIAEDRKEMGTSQFNFIRSSSELGDILLRYIQQAISTQQIQASPEDYQTFQRDIYAILQQMGWHVEKGYESS</sequence>
<dbReference type="PATRIC" id="fig|1265822.4.peg.4072"/>
<gene>
    <name evidence="1" type="ORF">MCOL2_19931</name>
</gene>
<organism evidence="1 2">
    <name type="scientific">Listeria fleischmannii FSL S10-1203</name>
    <dbReference type="NCBI Taxonomy" id="1265822"/>
    <lineage>
        <taxon>Bacteria</taxon>
        <taxon>Bacillati</taxon>
        <taxon>Bacillota</taxon>
        <taxon>Bacilli</taxon>
        <taxon>Bacillales</taxon>
        <taxon>Listeriaceae</taxon>
        <taxon>Listeria</taxon>
    </lineage>
</organism>
<evidence type="ECO:0000313" key="2">
    <source>
        <dbReference type="Proteomes" id="UP000019241"/>
    </source>
</evidence>
<name>W7DGK7_9LIST</name>
<dbReference type="AlphaFoldDB" id="W7DGK7"/>
<dbReference type="RefSeq" id="WP_052006929.1">
    <property type="nucleotide sequence ID" value="NZ_AODM01000084.1"/>
</dbReference>
<proteinExistence type="predicted"/>
<reference evidence="1 2" key="1">
    <citation type="submission" date="2012-12" db="EMBL/GenBank/DDBJ databases">
        <title>Novel taxa of Listeriaceae from agricultural environments in the United States.</title>
        <authorList>
            <person name="den Bakker H.C."/>
            <person name="Allred A."/>
            <person name="Warchocki S."/>
            <person name="Wright E.M."/>
            <person name="Burrell A."/>
            <person name="Nightingale K.K."/>
            <person name="Kephart D."/>
            <person name="Wiedmann M."/>
        </authorList>
    </citation>
    <scope>NUCLEOTIDE SEQUENCE [LARGE SCALE GENOMIC DNA]</scope>
    <source>
        <strain evidence="1 2">FSL S10-1203</strain>
    </source>
</reference>
<dbReference type="EMBL" id="AODM01000084">
    <property type="protein sequence ID" value="EUJ44443.1"/>
    <property type="molecule type" value="Genomic_DNA"/>
</dbReference>
<comment type="caution">
    <text evidence="1">The sequence shown here is derived from an EMBL/GenBank/DDBJ whole genome shotgun (WGS) entry which is preliminary data.</text>
</comment>
<dbReference type="Proteomes" id="UP000019241">
    <property type="component" value="Unassembled WGS sequence"/>
</dbReference>
<evidence type="ECO:0000313" key="1">
    <source>
        <dbReference type="EMBL" id="EUJ44443.1"/>
    </source>
</evidence>
<protein>
    <submittedName>
        <fullName evidence="1">Uncharacterized protein</fullName>
    </submittedName>
</protein>